<dbReference type="AlphaFoldDB" id="A0A1S3HXR7"/>
<evidence type="ECO:0000313" key="1">
    <source>
        <dbReference type="Proteomes" id="UP000085678"/>
    </source>
</evidence>
<dbReference type="STRING" id="7574.A0A1S3HXR7"/>
<dbReference type="GO" id="GO:0043248">
    <property type="term" value="P:proteasome assembly"/>
    <property type="evidence" value="ECO:0007669"/>
    <property type="project" value="InterPro"/>
</dbReference>
<reference evidence="2" key="1">
    <citation type="submission" date="2025-08" db="UniProtKB">
        <authorList>
            <consortium name="RefSeq"/>
        </authorList>
    </citation>
    <scope>IDENTIFICATION</scope>
    <source>
        <tissue evidence="2">Gonads</tissue>
    </source>
</reference>
<keyword evidence="2" id="KW-0647">Proteasome</keyword>
<dbReference type="OrthoDB" id="5839at2759"/>
<dbReference type="Proteomes" id="UP000085678">
    <property type="component" value="Unplaced"/>
</dbReference>
<accession>A0A1S3HXR7</accession>
<dbReference type="InterPro" id="IPR018788">
    <property type="entry name" value="Proteasome_assmbl_chp_3"/>
</dbReference>
<dbReference type="PANTHER" id="PTHR31051">
    <property type="entry name" value="PROTEASOME ASSEMBLY CHAPERONE 3"/>
    <property type="match status" value="1"/>
</dbReference>
<proteinExistence type="predicted"/>
<dbReference type="Gene3D" id="3.30.230.90">
    <property type="match status" value="1"/>
</dbReference>
<evidence type="ECO:0000313" key="2">
    <source>
        <dbReference type="RefSeq" id="XP_013390827.1"/>
    </source>
</evidence>
<gene>
    <name evidence="2" type="primary">LOC106159166</name>
</gene>
<dbReference type="PANTHER" id="PTHR31051:SF1">
    <property type="entry name" value="PROTEASOME ASSEMBLY CHAPERONE 3"/>
    <property type="match status" value="1"/>
</dbReference>
<dbReference type="GeneID" id="106159166"/>
<dbReference type="RefSeq" id="XP_013390827.1">
    <property type="nucleotide sequence ID" value="XM_013535373.1"/>
</dbReference>
<organism evidence="1 2">
    <name type="scientific">Lingula anatina</name>
    <name type="common">Brachiopod</name>
    <name type="synonym">Lingula unguis</name>
    <dbReference type="NCBI Taxonomy" id="7574"/>
    <lineage>
        <taxon>Eukaryota</taxon>
        <taxon>Metazoa</taxon>
        <taxon>Spiralia</taxon>
        <taxon>Lophotrochozoa</taxon>
        <taxon>Brachiopoda</taxon>
        <taxon>Linguliformea</taxon>
        <taxon>Lingulata</taxon>
        <taxon>Lingulida</taxon>
        <taxon>Linguloidea</taxon>
        <taxon>Lingulidae</taxon>
        <taxon>Lingula</taxon>
    </lineage>
</organism>
<dbReference type="InterPro" id="IPR053720">
    <property type="entry name" value="Psm_Assembly_Chaperone"/>
</dbReference>
<dbReference type="KEGG" id="lak:106159166"/>
<dbReference type="GO" id="GO:0000502">
    <property type="term" value="C:proteasome complex"/>
    <property type="evidence" value="ECO:0007669"/>
    <property type="project" value="UniProtKB-KW"/>
</dbReference>
<keyword evidence="1" id="KW-1185">Reference proteome</keyword>
<dbReference type="InParanoid" id="A0A1S3HXR7"/>
<name>A0A1S3HXR7_LINAN</name>
<protein>
    <submittedName>
        <fullName evidence="2">Proteasome assembly chaperone 3</fullName>
    </submittedName>
</protein>
<dbReference type="Pfam" id="PF10178">
    <property type="entry name" value="PAC3"/>
    <property type="match status" value="1"/>
</dbReference>
<sequence length="128" mass="14587">MNFKMAAPTQSLRPSKQVAFKINGHQTDISCTDFQNRLFLVITQLQKIGTLIHLSKDVVMEQGPTHVYTTKVLLGKDEEHLNLLARRLAERIPINKPILLSLALKDTSIITLKAIEQLIVDNQMWEVR</sequence>